<proteinExistence type="inferred from homology"/>
<keyword evidence="9" id="KW-1185">Reference proteome</keyword>
<dbReference type="PROSITE" id="PS51857">
    <property type="entry name" value="CSD_2"/>
    <property type="match status" value="5"/>
</dbReference>
<dbReference type="PANTHER" id="PTHR12913">
    <property type="entry name" value="UNR PROTEIN N-RAS UPSTREAM GENE PROTEIN"/>
    <property type="match status" value="1"/>
</dbReference>
<evidence type="ECO:0000313" key="9">
    <source>
        <dbReference type="Proteomes" id="UP000091820"/>
    </source>
</evidence>
<dbReference type="VEuPathDB" id="VectorBase:GBRI017852"/>
<sequence>MNTQSKAYRTGEEIYDNLPCDGFFNMNAIRNMGISNNFPPIGTFSLETALGPPTPHQHQPQGPPPQMGQGAPIGFFDANEVTDVMQNPSTIGVFQSNSVLSNGGGTSSSMYGSQSNSSSAANDPSQTTRETGIIEKLLHSYGFIQCCERQARLFFHFSQFSGNIDHLKIGDPVEFEMTYDRRTGKPIASQVSKIAPEVVLSEERVTGTVTTELRTDSANNLLSSSETTGRISYENRGECFFLPYTKDDVEGNVTLRAGDKVSFQIATNQRGNLGACHIRLENPAQPVKYRGVVCSMKESFGFIERADVVKEIFFHFSEAEGNVELRPGDDVEFTIQTRSGREFACNITRLPPGSVIFEDVDTVIYKGQVLKPLDRNNPMRPTNDPLPGRIRYRAPDYSEVEVPFGDKDQKGDFTLRHGDWVQFLLATDRRDQLQRATAISLLDETFKVSGEKREQGVIASLKEGFGFIRCVERNVRLFFHFTEILDTSREIAINDEVEFTVVQEQGVPYNTSRLHAIRIRHLPPNSVQFETLVASNIEGFVTREAPKSPIKSQDRVEGGVITYDHGELKKTIMYFLKDCEKPPRIGDRVRFDIYLVKRNKELIAVNVQQLHVMQPGTQQQQPSPPQPLQQLQQQSVTMQQLASNTTNPQQQQPQQPAQHHHTIHANQNNDPTLLPNGIGSGIVIQQNGYLPMVGNPIMIAAPTPRIEDYNKLDNNNLATNASGQIVYRGFIAVIKENFGFIETMLHDEEVFFHFSNYVGNPNWLELGQEVEYILSPNGNTSVSGNCLPAENVRTLPKGTIPQPNVLEGIHNGVVARPLRCINPDQQEYAGLIEVFDESRIQVLAKHEFGITSLVNKRDLLQKGDLVTFKVDETGRAAEITAVRQKKRATVDSIKGQFGFLNYEIEDGKKLFFHMSEVQGNAVALHPGDTVEFSVVTNQRNGKSSACNVLKINDRPDRLISRLKLTDDTLPRLTVVRAPRGPQGKGFLLQARLPRIPGTFVE</sequence>
<dbReference type="CDD" id="cd04458">
    <property type="entry name" value="CSP_CDS"/>
    <property type="match status" value="3"/>
</dbReference>
<feature type="region of interest" description="Disordered" evidence="6">
    <location>
        <begin position="46"/>
        <end position="72"/>
    </location>
</feature>
<dbReference type="SMART" id="SM00357">
    <property type="entry name" value="CSP"/>
    <property type="match status" value="5"/>
</dbReference>
<keyword evidence="2" id="KW-0963">Cytoplasm</keyword>
<dbReference type="GO" id="GO:0003723">
    <property type="term" value="F:RNA binding"/>
    <property type="evidence" value="ECO:0007669"/>
    <property type="project" value="UniProtKB-KW"/>
</dbReference>
<dbReference type="InterPro" id="IPR012340">
    <property type="entry name" value="NA-bd_OB-fold"/>
</dbReference>
<evidence type="ECO:0000256" key="6">
    <source>
        <dbReference type="SAM" id="MobiDB-lite"/>
    </source>
</evidence>
<dbReference type="STRING" id="37001.A0A1A9WFI3"/>
<feature type="compositionally biased region" description="Low complexity" evidence="6">
    <location>
        <begin position="648"/>
        <end position="657"/>
    </location>
</feature>
<dbReference type="InterPro" id="IPR056400">
    <property type="entry name" value="CSDE1"/>
</dbReference>
<keyword evidence="4" id="KW-0694">RNA-binding</keyword>
<feature type="compositionally biased region" description="Low complexity" evidence="6">
    <location>
        <begin position="107"/>
        <end position="119"/>
    </location>
</feature>
<dbReference type="SUPFAM" id="SSF50249">
    <property type="entry name" value="Nucleic acid-binding proteins"/>
    <property type="match status" value="5"/>
</dbReference>
<dbReference type="Pfam" id="PF23456">
    <property type="entry name" value="CSDE1"/>
    <property type="match status" value="2"/>
</dbReference>
<dbReference type="AlphaFoldDB" id="A0A1A9WFI3"/>
<feature type="domain" description="CSD" evidence="7">
    <location>
        <begin position="453"/>
        <end position="521"/>
    </location>
</feature>
<evidence type="ECO:0000256" key="3">
    <source>
        <dbReference type="ARBA" id="ARBA00022737"/>
    </source>
</evidence>
<dbReference type="PROSITE" id="PS00352">
    <property type="entry name" value="CSD_1"/>
    <property type="match status" value="3"/>
</dbReference>
<dbReference type="GO" id="GO:1905172">
    <property type="term" value="F:RISC complex binding"/>
    <property type="evidence" value="ECO:0007669"/>
    <property type="project" value="UniProtKB-ARBA"/>
</dbReference>
<dbReference type="GO" id="GO:0005737">
    <property type="term" value="C:cytoplasm"/>
    <property type="evidence" value="ECO:0007669"/>
    <property type="project" value="UniProtKB-SubCell"/>
</dbReference>
<dbReference type="InterPro" id="IPR019844">
    <property type="entry name" value="CSD_CS"/>
</dbReference>
<evidence type="ECO:0000256" key="5">
    <source>
        <dbReference type="ARBA" id="ARBA00044751"/>
    </source>
</evidence>
<dbReference type="FunFam" id="2.40.50.140:FF:000055">
    <property type="entry name" value="Cold shock domain containing E1, RNA-binding"/>
    <property type="match status" value="1"/>
</dbReference>
<feature type="domain" description="CSD" evidence="7">
    <location>
        <begin position="885"/>
        <end position="950"/>
    </location>
</feature>
<feature type="compositionally biased region" description="Low complexity" evidence="6">
    <location>
        <begin position="628"/>
        <end position="640"/>
    </location>
</feature>
<reference evidence="8" key="2">
    <citation type="submission" date="2020-05" db="UniProtKB">
        <authorList>
            <consortium name="EnsemblMetazoa"/>
        </authorList>
    </citation>
    <scope>IDENTIFICATION</scope>
    <source>
        <strain evidence="8">IAEA</strain>
    </source>
</reference>
<evidence type="ECO:0000259" key="7">
    <source>
        <dbReference type="PROSITE" id="PS51857"/>
    </source>
</evidence>
<feature type="region of interest" description="Disordered" evidence="6">
    <location>
        <begin position="614"/>
        <end position="674"/>
    </location>
</feature>
<organism evidence="8 9">
    <name type="scientific">Glossina brevipalpis</name>
    <dbReference type="NCBI Taxonomy" id="37001"/>
    <lineage>
        <taxon>Eukaryota</taxon>
        <taxon>Metazoa</taxon>
        <taxon>Ecdysozoa</taxon>
        <taxon>Arthropoda</taxon>
        <taxon>Hexapoda</taxon>
        <taxon>Insecta</taxon>
        <taxon>Pterygota</taxon>
        <taxon>Neoptera</taxon>
        <taxon>Endopterygota</taxon>
        <taxon>Diptera</taxon>
        <taxon>Brachycera</taxon>
        <taxon>Muscomorpha</taxon>
        <taxon>Hippoboscoidea</taxon>
        <taxon>Glossinidae</taxon>
        <taxon>Glossina</taxon>
    </lineage>
</organism>
<feature type="domain" description="CSD" evidence="7">
    <location>
        <begin position="288"/>
        <end position="349"/>
    </location>
</feature>
<dbReference type="EnsemblMetazoa" id="GBRI017852-RA">
    <property type="protein sequence ID" value="GBRI017852-PA"/>
    <property type="gene ID" value="GBRI017852"/>
</dbReference>
<feature type="domain" description="CSD" evidence="7">
    <location>
        <begin position="129"/>
        <end position="193"/>
    </location>
</feature>
<dbReference type="PANTHER" id="PTHR12913:SF1">
    <property type="entry name" value="COLD SHOCK DOMAIN-CONTAINING PROTEIN E1"/>
    <property type="match status" value="1"/>
</dbReference>
<comment type="similarity">
    <text evidence="5">Belongs to the UNR family.</text>
</comment>
<dbReference type="FunFam" id="2.40.50.140:FF:000260">
    <property type="entry name" value="Uncharacterized protein, isoform A"/>
    <property type="match status" value="1"/>
</dbReference>
<keyword evidence="3" id="KW-0677">Repeat</keyword>
<dbReference type="Pfam" id="PF00313">
    <property type="entry name" value="CSD"/>
    <property type="match status" value="5"/>
</dbReference>
<protein>
    <recommendedName>
        <fullName evidence="7">CSD domain-containing protein</fullName>
    </recommendedName>
</protein>
<dbReference type="Proteomes" id="UP000091820">
    <property type="component" value="Unassembled WGS sequence"/>
</dbReference>
<dbReference type="FunFam" id="2.40.50.140:FF:000226">
    <property type="entry name" value="Uncharacterized protein, isoform A"/>
    <property type="match status" value="1"/>
</dbReference>
<evidence type="ECO:0000256" key="2">
    <source>
        <dbReference type="ARBA" id="ARBA00022490"/>
    </source>
</evidence>
<dbReference type="Gene3D" id="2.40.50.140">
    <property type="entry name" value="Nucleic acid-binding proteins"/>
    <property type="match status" value="6"/>
</dbReference>
<accession>A0A1A9WFI3</accession>
<evidence type="ECO:0000256" key="1">
    <source>
        <dbReference type="ARBA" id="ARBA00004496"/>
    </source>
</evidence>
<feature type="region of interest" description="Disordered" evidence="6">
    <location>
        <begin position="104"/>
        <end position="128"/>
    </location>
</feature>
<name>A0A1A9WFI3_9MUSC</name>
<dbReference type="InterPro" id="IPR011129">
    <property type="entry name" value="CSD"/>
</dbReference>
<comment type="subcellular location">
    <subcellularLocation>
        <location evidence="1">Cytoplasm</location>
    </subcellularLocation>
</comment>
<reference evidence="9" key="1">
    <citation type="submission" date="2014-03" db="EMBL/GenBank/DDBJ databases">
        <authorList>
            <person name="Aksoy S."/>
            <person name="Warren W."/>
            <person name="Wilson R.K."/>
        </authorList>
    </citation>
    <scope>NUCLEOTIDE SEQUENCE [LARGE SCALE GENOMIC DNA]</scope>
    <source>
        <strain evidence="9">IAEA</strain>
    </source>
</reference>
<evidence type="ECO:0000256" key="4">
    <source>
        <dbReference type="ARBA" id="ARBA00022884"/>
    </source>
</evidence>
<dbReference type="InterPro" id="IPR002059">
    <property type="entry name" value="CSP_DNA-bd"/>
</dbReference>
<evidence type="ECO:0000313" key="8">
    <source>
        <dbReference type="EnsemblMetazoa" id="GBRI017852-PA"/>
    </source>
</evidence>
<feature type="domain" description="CSD" evidence="7">
    <location>
        <begin position="726"/>
        <end position="794"/>
    </location>
</feature>